<evidence type="ECO:0000256" key="1">
    <source>
        <dbReference type="SAM" id="MobiDB-lite"/>
    </source>
</evidence>
<feature type="compositionally biased region" description="Acidic residues" evidence="1">
    <location>
        <begin position="804"/>
        <end position="826"/>
    </location>
</feature>
<protein>
    <submittedName>
        <fullName evidence="2">Uncharacterized protein</fullName>
    </submittedName>
</protein>
<evidence type="ECO:0000313" key="3">
    <source>
        <dbReference type="Proteomes" id="UP001176521"/>
    </source>
</evidence>
<feature type="region of interest" description="Disordered" evidence="1">
    <location>
        <begin position="158"/>
        <end position="205"/>
    </location>
</feature>
<feature type="compositionally biased region" description="Low complexity" evidence="1">
    <location>
        <begin position="717"/>
        <end position="731"/>
    </location>
</feature>
<feature type="compositionally biased region" description="Acidic residues" evidence="1">
    <location>
        <begin position="699"/>
        <end position="709"/>
    </location>
</feature>
<feature type="region of interest" description="Disordered" evidence="1">
    <location>
        <begin position="588"/>
        <end position="845"/>
    </location>
</feature>
<comment type="caution">
    <text evidence="2">The sequence shown here is derived from an EMBL/GenBank/DDBJ whole genome shotgun (WGS) entry which is preliminary data.</text>
</comment>
<reference evidence="2" key="1">
    <citation type="journal article" date="2023" name="PhytoFront">
        <title>Draft Genome Resources of Seven Strains of Tilletia horrida, Causal Agent of Kernel Smut of Rice.</title>
        <authorList>
            <person name="Khanal S."/>
            <person name="Antony Babu S."/>
            <person name="Zhou X.G."/>
        </authorList>
    </citation>
    <scope>NUCLEOTIDE SEQUENCE</scope>
    <source>
        <strain evidence="2">TX3</strain>
    </source>
</reference>
<gene>
    <name evidence="2" type="ORF">OC842_000782</name>
</gene>
<keyword evidence="3" id="KW-1185">Reference proteome</keyword>
<proteinExistence type="predicted"/>
<evidence type="ECO:0000313" key="2">
    <source>
        <dbReference type="EMBL" id="KAK0539831.1"/>
    </source>
</evidence>
<feature type="compositionally biased region" description="Basic residues" evidence="1">
    <location>
        <begin position="663"/>
        <end position="684"/>
    </location>
</feature>
<feature type="compositionally biased region" description="Acidic residues" evidence="1">
    <location>
        <begin position="777"/>
        <end position="791"/>
    </location>
</feature>
<sequence>MHQSGLQPALVRLHDSRTYLRSRDECYYHFDTEEGILLCLLPENGTVTRVYWQDIDRNWYRLGDDGHYYLGRNGDGVRRAADGLFYTTYGDGSCWLIAARSAMFMRQPDGKFRFLPTPGYDAPPAEGLARIQAPPSWAKVPGWDVLSDSAQQLLNQLAPSARGRRASPVSDDDGPAATLATSEATPASPEKTKVPRHNPKRQEGFKKRVSQVRTYIKDQTRMIKDEYKITLAQARRYVGQGIGSVDIREMSKPNKFRSWVAHCDDADSEYKWDKDKETNNQHAVRLGKMWQAFHIINDDSDDEKTRKRQFFRALMLRVNKWLRRRETQLQDKRSKTAMASTMDKMAKLINSAYDLHGISIVAFAAHYDPRVLPKVLAVDHARLQYEKTLQSCRHDLTNSTISQAFWGHCIYSKADVTRLPGKQTEVVTTPSPPVQNILASLEKKSNKTWNQQCDVLATKLIDIIYPAVKAKAETRSSHPDEEARRVELQDKWKQFKNRSKRGNALPHTDLFSMLKEFGLEVRNWPSQAEDLLSYKDEVKATYRKERNGTLTITDGGLPQKNEWIRQPGRYLLAILTVNPSALICTDASPSNSAPTAIAGAAPSARQSATRRHKKTNRKGTGSGSDSIAGQSVAQKNKDAGQGDRSKRKKKGTDKTGQITKTAKTAKKGKKNKGKKNKKNKKGKPHTPSARADTGSDSFSDADDSAEDDLPTAQEATARAVANVRSRRSGSSADEDSDSSSDSGTDDSREDDSDEDEDYDEDEPDEGEGEGEPGSGGDLEDDFIDEADLQLDELDHSADPRELFDSDDEEEDDDEDLGLDDADDMETDERGPEASDLSDGAGPSVD</sequence>
<feature type="compositionally biased region" description="Acidic residues" evidence="1">
    <location>
        <begin position="732"/>
        <end position="770"/>
    </location>
</feature>
<feature type="compositionally biased region" description="Basic and acidic residues" evidence="1">
    <location>
        <begin position="635"/>
        <end position="644"/>
    </location>
</feature>
<dbReference type="Proteomes" id="UP001176521">
    <property type="component" value="Unassembled WGS sequence"/>
</dbReference>
<dbReference type="EMBL" id="JAPDMQ010000024">
    <property type="protein sequence ID" value="KAK0539831.1"/>
    <property type="molecule type" value="Genomic_DNA"/>
</dbReference>
<feature type="compositionally biased region" description="Low complexity" evidence="1">
    <location>
        <begin position="592"/>
        <end position="604"/>
    </location>
</feature>
<accession>A0AAN6GJ52</accession>
<feature type="compositionally biased region" description="Polar residues" evidence="1">
    <location>
        <begin position="623"/>
        <end position="634"/>
    </location>
</feature>
<dbReference type="AlphaFoldDB" id="A0AAN6GJ52"/>
<feature type="compositionally biased region" description="Basic and acidic residues" evidence="1">
    <location>
        <begin position="792"/>
        <end position="803"/>
    </location>
</feature>
<feature type="compositionally biased region" description="Basic residues" evidence="1">
    <location>
        <begin position="608"/>
        <end position="617"/>
    </location>
</feature>
<name>A0AAN6GJ52_9BASI</name>
<organism evidence="2 3">
    <name type="scientific">Tilletia horrida</name>
    <dbReference type="NCBI Taxonomy" id="155126"/>
    <lineage>
        <taxon>Eukaryota</taxon>
        <taxon>Fungi</taxon>
        <taxon>Dikarya</taxon>
        <taxon>Basidiomycota</taxon>
        <taxon>Ustilaginomycotina</taxon>
        <taxon>Exobasidiomycetes</taxon>
        <taxon>Tilletiales</taxon>
        <taxon>Tilletiaceae</taxon>
        <taxon>Tilletia</taxon>
    </lineage>
</organism>